<dbReference type="Proteomes" id="UP000722485">
    <property type="component" value="Unassembled WGS sequence"/>
</dbReference>
<dbReference type="OrthoDB" id="5427350at2759"/>
<dbReference type="InterPro" id="IPR053143">
    <property type="entry name" value="Arylsulfate_ST"/>
</dbReference>
<feature type="signal peptide" evidence="1">
    <location>
        <begin position="1"/>
        <end position="20"/>
    </location>
</feature>
<name>A0A9P5L3T0_9HYPO</name>
<sequence>MTSLWYLAVFLAGFPSIATADWQFRSRPDLAPPRLNITVPAQQGSVEEGFIFVAPYPGSAPGHQGPDQPAAYIFRDDGDLIWSGLGYFAACAGNFGVDTWNGEQVLRIFQGQNSETLGRAYGYHSILNNKYENIKTVRGLSNKLGSAHEFRVIDGKTALVEIGTTKPVGLSPWGGVKGQDWIISTGFQELDIENGEVLFEWESLDHVDPKYSLFPLLSEGSAHIGWDSSSAWDYFHLNSADKDSDGNYIISARHAAAIYKINGTDGEVIWTLGGLDSSFEVEAEAHFAFQHDVRLLHRSADHSIEILSLFDNAAATPEMKINPFSRARIIQLNHTAGTAKALHTYPAPDGLSVKSQGNAQVFSSGNVFVNWGEAGAITEFSADGDVFFHAYLDSAPRDRLVQNYRGFRFNWTGTPSEKPAIFAVGGYASGDVDVYASWNGDTVTRAWRFYAEPLGNQRQGQNKERTLLGEAERKSFETHIKLDVSQLSGEFLVSADAVDGRNTVLRRTEPVTVLQKALLSPPSTESVSEEKQAWEEL</sequence>
<evidence type="ECO:0000313" key="3">
    <source>
        <dbReference type="Proteomes" id="UP000722485"/>
    </source>
</evidence>
<dbReference type="AlphaFoldDB" id="A0A9P5L3T0"/>
<evidence type="ECO:0008006" key="4">
    <source>
        <dbReference type="Google" id="ProtNLM"/>
    </source>
</evidence>
<evidence type="ECO:0000313" key="2">
    <source>
        <dbReference type="EMBL" id="KAF7542387.1"/>
    </source>
</evidence>
<protein>
    <recommendedName>
        <fullName evidence="4">ASST-domain-containing protein</fullName>
    </recommendedName>
</protein>
<feature type="chain" id="PRO_5040504124" description="ASST-domain-containing protein" evidence="1">
    <location>
        <begin position="21"/>
        <end position="537"/>
    </location>
</feature>
<dbReference type="PANTHER" id="PTHR35340">
    <property type="entry name" value="PQQ ENZYME REPEAT PROTEIN-RELATED"/>
    <property type="match status" value="1"/>
</dbReference>
<keyword evidence="1" id="KW-0732">Signal</keyword>
<keyword evidence="3" id="KW-1185">Reference proteome</keyword>
<evidence type="ECO:0000256" key="1">
    <source>
        <dbReference type="SAM" id="SignalP"/>
    </source>
</evidence>
<proteinExistence type="predicted"/>
<gene>
    <name evidence="2" type="ORF">G7Z17_g11614</name>
</gene>
<dbReference type="SUPFAM" id="SSF50998">
    <property type="entry name" value="Quinoprotein alcohol dehydrogenase-like"/>
    <property type="match status" value="1"/>
</dbReference>
<dbReference type="Pfam" id="PF14269">
    <property type="entry name" value="Arylsulfotran_2"/>
    <property type="match status" value="1"/>
</dbReference>
<dbReference type="EMBL" id="JAANBB010000451">
    <property type="protein sequence ID" value="KAF7542387.1"/>
    <property type="molecule type" value="Genomic_DNA"/>
</dbReference>
<comment type="caution">
    <text evidence="2">The sequence shown here is derived from an EMBL/GenBank/DDBJ whole genome shotgun (WGS) entry which is preliminary data.</text>
</comment>
<dbReference type="InterPro" id="IPR039535">
    <property type="entry name" value="ASST-like"/>
</dbReference>
<dbReference type="InterPro" id="IPR011047">
    <property type="entry name" value="Quinoprotein_ADH-like_sf"/>
</dbReference>
<dbReference type="PANTHER" id="PTHR35340:SF9">
    <property type="entry name" value="ASST-DOMAIN-CONTAINING PROTEIN"/>
    <property type="match status" value="1"/>
</dbReference>
<accession>A0A9P5L3T0</accession>
<reference evidence="2" key="1">
    <citation type="submission" date="2020-03" db="EMBL/GenBank/DDBJ databases">
        <title>Draft Genome Sequence of Cylindrodendrum hubeiense.</title>
        <authorList>
            <person name="Buettner E."/>
            <person name="Kellner H."/>
        </authorList>
    </citation>
    <scope>NUCLEOTIDE SEQUENCE</scope>
    <source>
        <strain evidence="2">IHI 201604</strain>
    </source>
</reference>
<organism evidence="2 3">
    <name type="scientific">Cylindrodendrum hubeiense</name>
    <dbReference type="NCBI Taxonomy" id="595255"/>
    <lineage>
        <taxon>Eukaryota</taxon>
        <taxon>Fungi</taxon>
        <taxon>Dikarya</taxon>
        <taxon>Ascomycota</taxon>
        <taxon>Pezizomycotina</taxon>
        <taxon>Sordariomycetes</taxon>
        <taxon>Hypocreomycetidae</taxon>
        <taxon>Hypocreales</taxon>
        <taxon>Nectriaceae</taxon>
        <taxon>Cylindrodendrum</taxon>
    </lineage>
</organism>